<dbReference type="EMBL" id="LSBH01000001">
    <property type="protein sequence ID" value="OAQ88014.1"/>
    <property type="molecule type" value="Genomic_DNA"/>
</dbReference>
<dbReference type="OrthoDB" id="3552888at2759"/>
<dbReference type="Proteomes" id="UP000078240">
    <property type="component" value="Unassembled WGS sequence"/>
</dbReference>
<protein>
    <submittedName>
        <fullName evidence="2">Uncharacterized protein</fullName>
    </submittedName>
</protein>
<name>A0A179HDC8_PURLI</name>
<reference evidence="2 3" key="1">
    <citation type="submission" date="2016-01" db="EMBL/GenBank/DDBJ databases">
        <title>Biosynthesis of antibiotic leucinostatins and their inhibition on Phytophthora in bio-control Purpureocillium lilacinum.</title>
        <authorList>
            <person name="Wang G."/>
            <person name="Liu Z."/>
            <person name="Lin R."/>
            <person name="Li E."/>
            <person name="Mao Z."/>
            <person name="Ling J."/>
            <person name="Yin W."/>
            <person name="Xie B."/>
        </authorList>
    </citation>
    <scope>NUCLEOTIDE SEQUENCE [LARGE SCALE GENOMIC DNA]</scope>
    <source>
        <strain evidence="2">PLBJ-1</strain>
    </source>
</reference>
<evidence type="ECO:0000313" key="2">
    <source>
        <dbReference type="EMBL" id="OAQ88014.1"/>
    </source>
</evidence>
<dbReference type="AlphaFoldDB" id="A0A179HDC8"/>
<organism evidence="2 3">
    <name type="scientific">Purpureocillium lilacinum</name>
    <name type="common">Paecilomyces lilacinus</name>
    <dbReference type="NCBI Taxonomy" id="33203"/>
    <lineage>
        <taxon>Eukaryota</taxon>
        <taxon>Fungi</taxon>
        <taxon>Dikarya</taxon>
        <taxon>Ascomycota</taxon>
        <taxon>Pezizomycotina</taxon>
        <taxon>Sordariomycetes</taxon>
        <taxon>Hypocreomycetidae</taxon>
        <taxon>Hypocreales</taxon>
        <taxon>Ophiocordycipitaceae</taxon>
        <taxon>Purpureocillium</taxon>
    </lineage>
</organism>
<accession>A0A179HDC8</accession>
<feature type="chain" id="PRO_5043137082" evidence="1">
    <location>
        <begin position="17"/>
        <end position="211"/>
    </location>
</feature>
<evidence type="ECO:0000256" key="1">
    <source>
        <dbReference type="SAM" id="SignalP"/>
    </source>
</evidence>
<sequence>MRFIILSCLAATAALAGPSPHEWARNNKGVAESLDGVTWAPLAWDAQAFPGGPKLTLRGTVQEVHDQLLAANPEWETDFARNTTSESPTHDERSANFMGAKVECKEWKYGQPKHAALLQALNHWNNVAGPGPVLAPGPRVCSVVYYDSDTTIVLCNAVSHFSLLYYPMHGTLACESLTKHLRARTQSKRDSIRIRTFRQDYKPYGQHASGL</sequence>
<keyword evidence="1" id="KW-0732">Signal</keyword>
<comment type="caution">
    <text evidence="2">The sequence shown here is derived from an EMBL/GenBank/DDBJ whole genome shotgun (WGS) entry which is preliminary data.</text>
</comment>
<feature type="signal peptide" evidence="1">
    <location>
        <begin position="1"/>
        <end position="16"/>
    </location>
</feature>
<gene>
    <name evidence="2" type="ORF">VFPBJ_02055</name>
</gene>
<proteinExistence type="predicted"/>
<evidence type="ECO:0000313" key="3">
    <source>
        <dbReference type="Proteomes" id="UP000078240"/>
    </source>
</evidence>